<dbReference type="AlphaFoldDB" id="A0AAD8UAH2"/>
<dbReference type="Proteomes" id="UP001244207">
    <property type="component" value="Unassembled WGS sequence"/>
</dbReference>
<evidence type="ECO:0000313" key="5">
    <source>
        <dbReference type="Proteomes" id="UP001244207"/>
    </source>
</evidence>
<comment type="caution">
    <text evidence="4">The sequence shown here is derived from an EMBL/GenBank/DDBJ whole genome shotgun (WGS) entry which is preliminary data.</text>
</comment>
<keyword evidence="5" id="KW-1185">Reference proteome</keyword>
<dbReference type="Gene3D" id="1.25.40.990">
    <property type="match status" value="1"/>
</dbReference>
<sequence>MFHDHCRHQSPDNRTTTNPMHPAAHIHHNHQKWRAATSNRSLPSSRPRAPRSLHRILRPPLQSKTPPPAQHPHPFEPQNFPPSSSPSPARPKSWAPSPPSAQRIQTPSPATSSSSSLFTSFPPTSSRPMSPSATSAVEGDKYLGYPIRLERWLMEGSYDRVWNALKSREGPSKEYGVFSEILTFQIRSEIASSSERAYSSLPISPAKSLLFLDSEGDVISFA</sequence>
<feature type="domain" description="CSN8/PSMD8/EIF3K" evidence="3">
    <location>
        <begin position="136"/>
        <end position="221"/>
    </location>
</feature>
<feature type="compositionally biased region" description="Basic residues" evidence="2">
    <location>
        <begin position="48"/>
        <end position="57"/>
    </location>
</feature>
<evidence type="ECO:0000256" key="1">
    <source>
        <dbReference type="ARBA" id="ARBA00022942"/>
    </source>
</evidence>
<evidence type="ECO:0000256" key="2">
    <source>
        <dbReference type="SAM" id="MobiDB-lite"/>
    </source>
</evidence>
<dbReference type="GO" id="GO:0005634">
    <property type="term" value="C:nucleus"/>
    <property type="evidence" value="ECO:0007669"/>
    <property type="project" value="TreeGrafter"/>
</dbReference>
<proteinExistence type="predicted"/>
<feature type="region of interest" description="Disordered" evidence="2">
    <location>
        <begin position="1"/>
        <end position="137"/>
    </location>
</feature>
<dbReference type="GO" id="GO:0005829">
    <property type="term" value="C:cytosol"/>
    <property type="evidence" value="ECO:0007669"/>
    <property type="project" value="TreeGrafter"/>
</dbReference>
<dbReference type="InterPro" id="IPR006746">
    <property type="entry name" value="26S_Psome_Rpn12"/>
</dbReference>
<dbReference type="GO" id="GO:0043161">
    <property type="term" value="P:proteasome-mediated ubiquitin-dependent protein catabolic process"/>
    <property type="evidence" value="ECO:0007669"/>
    <property type="project" value="TreeGrafter"/>
</dbReference>
<evidence type="ECO:0000313" key="4">
    <source>
        <dbReference type="EMBL" id="KAK1703244.1"/>
    </source>
</evidence>
<name>A0AAD8UAH2_GLOAC</name>
<organism evidence="4 5">
    <name type="scientific">Glomerella acutata</name>
    <name type="common">Colletotrichum acutatum</name>
    <dbReference type="NCBI Taxonomy" id="27357"/>
    <lineage>
        <taxon>Eukaryota</taxon>
        <taxon>Fungi</taxon>
        <taxon>Dikarya</taxon>
        <taxon>Ascomycota</taxon>
        <taxon>Pezizomycotina</taxon>
        <taxon>Sordariomycetes</taxon>
        <taxon>Hypocreomycetidae</taxon>
        <taxon>Glomerellales</taxon>
        <taxon>Glomerellaceae</taxon>
        <taxon>Colletotrichum</taxon>
        <taxon>Colletotrichum acutatum species complex</taxon>
    </lineage>
</organism>
<dbReference type="GeneID" id="85385734"/>
<feature type="compositionally biased region" description="Basic and acidic residues" evidence="2">
    <location>
        <begin position="1"/>
        <end position="11"/>
    </location>
</feature>
<dbReference type="RefSeq" id="XP_060357261.1">
    <property type="nucleotide sequence ID" value="XM_060501835.1"/>
</dbReference>
<accession>A0AAD8UAH2</accession>
<dbReference type="PANTHER" id="PTHR12387">
    <property type="entry name" value="26S PROTEASOME NON-ATPASE REGULATORY SUBUNIT 8"/>
    <property type="match status" value="1"/>
</dbReference>
<dbReference type="PANTHER" id="PTHR12387:SF0">
    <property type="entry name" value="26S PROTEASOME NON-ATPASE REGULATORY SUBUNIT 8"/>
    <property type="match status" value="1"/>
</dbReference>
<dbReference type="InterPro" id="IPR033464">
    <property type="entry name" value="CSN8_PSD8_EIF3K"/>
</dbReference>
<reference evidence="4" key="1">
    <citation type="submission" date="2021-12" db="EMBL/GenBank/DDBJ databases">
        <title>Comparative genomics, transcriptomics and evolutionary studies reveal genomic signatures of adaptation to plant cell wall in hemibiotrophic fungi.</title>
        <authorList>
            <consortium name="DOE Joint Genome Institute"/>
            <person name="Baroncelli R."/>
            <person name="Diaz J.F."/>
            <person name="Benocci T."/>
            <person name="Peng M."/>
            <person name="Battaglia E."/>
            <person name="Haridas S."/>
            <person name="Andreopoulos W."/>
            <person name="Labutti K."/>
            <person name="Pangilinan J."/>
            <person name="Floch G.L."/>
            <person name="Makela M.R."/>
            <person name="Henrissat B."/>
            <person name="Grigoriev I.V."/>
            <person name="Crouch J.A."/>
            <person name="De Vries R.P."/>
            <person name="Sukno S.A."/>
            <person name="Thon M.R."/>
        </authorList>
    </citation>
    <scope>NUCLEOTIDE SEQUENCE</scope>
    <source>
        <strain evidence="4">CBS 112980</strain>
    </source>
</reference>
<evidence type="ECO:0000259" key="3">
    <source>
        <dbReference type="Pfam" id="PF10075"/>
    </source>
</evidence>
<dbReference type="Pfam" id="PF10075">
    <property type="entry name" value="CSN8_PSD8_EIF3K"/>
    <property type="match status" value="1"/>
</dbReference>
<gene>
    <name evidence="4" type="ORF">BDZ83DRAFT_234939</name>
</gene>
<keyword evidence="1" id="KW-0647">Proteasome</keyword>
<feature type="compositionally biased region" description="Low complexity" evidence="2">
    <location>
        <begin position="38"/>
        <end position="47"/>
    </location>
</feature>
<feature type="compositionally biased region" description="Low complexity" evidence="2">
    <location>
        <begin position="106"/>
        <end position="135"/>
    </location>
</feature>
<feature type="compositionally biased region" description="Pro residues" evidence="2">
    <location>
        <begin position="79"/>
        <end position="89"/>
    </location>
</feature>
<protein>
    <recommendedName>
        <fullName evidence="3">CSN8/PSMD8/EIF3K domain-containing protein</fullName>
    </recommendedName>
</protein>
<dbReference type="EMBL" id="JAHMHS010000286">
    <property type="protein sequence ID" value="KAK1703244.1"/>
    <property type="molecule type" value="Genomic_DNA"/>
</dbReference>
<feature type="compositionally biased region" description="Basic residues" evidence="2">
    <location>
        <begin position="24"/>
        <end position="33"/>
    </location>
</feature>
<dbReference type="GO" id="GO:0008541">
    <property type="term" value="C:proteasome regulatory particle, lid subcomplex"/>
    <property type="evidence" value="ECO:0007669"/>
    <property type="project" value="TreeGrafter"/>
</dbReference>